<dbReference type="EMBL" id="LAZR01002704">
    <property type="protein sequence ID" value="KKN26644.1"/>
    <property type="molecule type" value="Genomic_DNA"/>
</dbReference>
<comment type="caution">
    <text evidence="1">The sequence shown here is derived from an EMBL/GenBank/DDBJ whole genome shotgun (WGS) entry which is preliminary data.</text>
</comment>
<gene>
    <name evidence="1" type="ORF">LCGC14_0872720</name>
</gene>
<reference evidence="1" key="1">
    <citation type="journal article" date="2015" name="Nature">
        <title>Complex archaea that bridge the gap between prokaryotes and eukaryotes.</title>
        <authorList>
            <person name="Spang A."/>
            <person name="Saw J.H."/>
            <person name="Jorgensen S.L."/>
            <person name="Zaremba-Niedzwiedzka K."/>
            <person name="Martijn J."/>
            <person name="Lind A.E."/>
            <person name="van Eijk R."/>
            <person name="Schleper C."/>
            <person name="Guy L."/>
            <person name="Ettema T.J."/>
        </authorList>
    </citation>
    <scope>NUCLEOTIDE SEQUENCE</scope>
</reference>
<protein>
    <submittedName>
        <fullName evidence="1">Uncharacterized protein</fullName>
    </submittedName>
</protein>
<organism evidence="1">
    <name type="scientific">marine sediment metagenome</name>
    <dbReference type="NCBI Taxonomy" id="412755"/>
    <lineage>
        <taxon>unclassified sequences</taxon>
        <taxon>metagenomes</taxon>
        <taxon>ecological metagenomes</taxon>
    </lineage>
</organism>
<dbReference type="AlphaFoldDB" id="A0A0F9P961"/>
<sequence>MTKRYKMGLKVNWKTHFIVYTDSKEEANDKLCAFMTRECGFTDNTDNTDNTEEEFISAIQGVIDKWGGRKQQLNTPII</sequence>
<name>A0A0F9P961_9ZZZZ</name>
<accession>A0A0F9P961</accession>
<proteinExistence type="predicted"/>
<evidence type="ECO:0000313" key="1">
    <source>
        <dbReference type="EMBL" id="KKN26644.1"/>
    </source>
</evidence>